<name>A0A9P0MNQ0_NEZVI</name>
<keyword evidence="2" id="KW-1185">Reference proteome</keyword>
<reference evidence="1" key="1">
    <citation type="submission" date="2022-01" db="EMBL/GenBank/DDBJ databases">
        <authorList>
            <person name="King R."/>
        </authorList>
    </citation>
    <scope>NUCLEOTIDE SEQUENCE</scope>
</reference>
<dbReference type="AlphaFoldDB" id="A0A9P0MNQ0"/>
<accession>A0A9P0MNQ0</accession>
<evidence type="ECO:0000313" key="1">
    <source>
        <dbReference type="EMBL" id="CAH1399190.1"/>
    </source>
</evidence>
<organism evidence="1 2">
    <name type="scientific">Nezara viridula</name>
    <name type="common">Southern green stink bug</name>
    <name type="synonym">Cimex viridulus</name>
    <dbReference type="NCBI Taxonomy" id="85310"/>
    <lineage>
        <taxon>Eukaryota</taxon>
        <taxon>Metazoa</taxon>
        <taxon>Ecdysozoa</taxon>
        <taxon>Arthropoda</taxon>
        <taxon>Hexapoda</taxon>
        <taxon>Insecta</taxon>
        <taxon>Pterygota</taxon>
        <taxon>Neoptera</taxon>
        <taxon>Paraneoptera</taxon>
        <taxon>Hemiptera</taxon>
        <taxon>Heteroptera</taxon>
        <taxon>Panheteroptera</taxon>
        <taxon>Pentatomomorpha</taxon>
        <taxon>Pentatomoidea</taxon>
        <taxon>Pentatomidae</taxon>
        <taxon>Pentatominae</taxon>
        <taxon>Nezara</taxon>
    </lineage>
</organism>
<dbReference type="Proteomes" id="UP001152798">
    <property type="component" value="Chromosome 4"/>
</dbReference>
<gene>
    <name evidence="1" type="ORF">NEZAVI_LOCUS8688</name>
</gene>
<evidence type="ECO:0000313" key="2">
    <source>
        <dbReference type="Proteomes" id="UP001152798"/>
    </source>
</evidence>
<sequence>MLSRQGFRRTANVEEEILDAVQLSPTTSTRRLARRFDVSSTSVWLTLRGQQLYPFCLSRRQDLLPQAQKFLPVVNSTMHRRS</sequence>
<dbReference type="EMBL" id="OV725080">
    <property type="protein sequence ID" value="CAH1399190.1"/>
    <property type="molecule type" value="Genomic_DNA"/>
</dbReference>
<dbReference type="OrthoDB" id="6753189at2759"/>
<proteinExistence type="predicted"/>
<protein>
    <submittedName>
        <fullName evidence="1">Uncharacterized protein</fullName>
    </submittedName>
</protein>